<proteinExistence type="predicted"/>
<dbReference type="PANTHER" id="PTHR33223:SF11">
    <property type="entry name" value="ELEMENT PROTEIN, PUTATIVE-RELATED"/>
    <property type="match status" value="1"/>
</dbReference>
<gene>
    <name evidence="4" type="ORF">Tco_1068958</name>
</gene>
<dbReference type="PANTHER" id="PTHR33223">
    <property type="entry name" value="CCHC-TYPE DOMAIN-CONTAINING PROTEIN"/>
    <property type="match status" value="1"/>
</dbReference>
<dbReference type="InterPro" id="IPR005162">
    <property type="entry name" value="Retrotrans_gag_dom"/>
</dbReference>
<feature type="region of interest" description="Disordered" evidence="2">
    <location>
        <begin position="91"/>
        <end position="153"/>
    </location>
</feature>
<keyword evidence="5" id="KW-1185">Reference proteome</keyword>
<reference evidence="4" key="1">
    <citation type="journal article" date="2022" name="Int. J. Mol. Sci.">
        <title>Draft Genome of Tanacetum Coccineum: Genomic Comparison of Closely Related Tanacetum-Family Plants.</title>
        <authorList>
            <person name="Yamashiro T."/>
            <person name="Shiraishi A."/>
            <person name="Nakayama K."/>
            <person name="Satake H."/>
        </authorList>
    </citation>
    <scope>NUCLEOTIDE SEQUENCE</scope>
</reference>
<feature type="compositionally biased region" description="Basic and acidic residues" evidence="2">
    <location>
        <begin position="95"/>
        <end position="130"/>
    </location>
</feature>
<name>A0ABQ5HH48_9ASTR</name>
<evidence type="ECO:0000256" key="2">
    <source>
        <dbReference type="SAM" id="MobiDB-lite"/>
    </source>
</evidence>
<sequence length="632" mass="72987">MPWRHIDSDVHDDFSISYNEDDTERITERIILLRKPPQPLLYMCGLTMYRRHLELSYVIKDMKGQVSKGEPIPDNERPMVRTTTLLPVGSVIPEKNAHQKTMEKPDQKIVEDREKKEKQALEKAKAKRAGESSSTAPKKKKAPRNARLTGSESEGTISAALINQSIPNPLHTASGYKQNETETSDLRISSYRACKEMISHLATPLEDEVLHILTNYEVVRHTYQSSCQSILSQAELLRRHEQLNCDYIDLCNHNDVQMEELTRLRTDCVRERQFNESLSKNLVLLESAHAQCFDREREFSDRLKDMEKERNEWRQTASDQVERIKKLEEDLGPKSKQLFNVENRDVIPVAISRLLTSVEYRKSLAMPIGLSFTADSLGGLSLGRIEEDIAAVLPNISNLDIEGLKSSFSTCYLFVIHFRWLTSTGDENPIRTLGDYSKPSHEGYRNTIELPVGNNVVPLRSDTIRLVQNGCSFHELWSEDPNQHLKDFLKLVDSLNLDVANRERTRMRLFQFSLLDQASYWLERLPAGSISTWEDLTTHFLAQFFPPGRTAKLRNDIMMFQQHQGESRSEAWTHFKDSLQKVPHHGIDLWLQVQIFYDRIEHTLKRTVDYAAEGRLRKRSAEKAWETIKELA</sequence>
<organism evidence="4 5">
    <name type="scientific">Tanacetum coccineum</name>
    <dbReference type="NCBI Taxonomy" id="301880"/>
    <lineage>
        <taxon>Eukaryota</taxon>
        <taxon>Viridiplantae</taxon>
        <taxon>Streptophyta</taxon>
        <taxon>Embryophyta</taxon>
        <taxon>Tracheophyta</taxon>
        <taxon>Spermatophyta</taxon>
        <taxon>Magnoliopsida</taxon>
        <taxon>eudicotyledons</taxon>
        <taxon>Gunneridae</taxon>
        <taxon>Pentapetalae</taxon>
        <taxon>asterids</taxon>
        <taxon>campanulids</taxon>
        <taxon>Asterales</taxon>
        <taxon>Asteraceae</taxon>
        <taxon>Asteroideae</taxon>
        <taxon>Anthemideae</taxon>
        <taxon>Anthemidinae</taxon>
        <taxon>Tanacetum</taxon>
    </lineage>
</organism>
<evidence type="ECO:0000313" key="5">
    <source>
        <dbReference type="Proteomes" id="UP001151760"/>
    </source>
</evidence>
<dbReference type="Pfam" id="PF03732">
    <property type="entry name" value="Retrotrans_gag"/>
    <property type="match status" value="1"/>
</dbReference>
<feature type="coiled-coil region" evidence="1">
    <location>
        <begin position="296"/>
        <end position="330"/>
    </location>
</feature>
<dbReference type="Proteomes" id="UP001151760">
    <property type="component" value="Unassembled WGS sequence"/>
</dbReference>
<comment type="caution">
    <text evidence="4">The sequence shown here is derived from an EMBL/GenBank/DDBJ whole genome shotgun (WGS) entry which is preliminary data.</text>
</comment>
<evidence type="ECO:0000259" key="3">
    <source>
        <dbReference type="Pfam" id="PF03732"/>
    </source>
</evidence>
<protein>
    <submittedName>
        <fullName evidence="4">Zinc finger, CCHC-type containing protein</fullName>
    </submittedName>
</protein>
<evidence type="ECO:0000313" key="4">
    <source>
        <dbReference type="EMBL" id="GJT87241.1"/>
    </source>
</evidence>
<evidence type="ECO:0000256" key="1">
    <source>
        <dbReference type="SAM" id="Coils"/>
    </source>
</evidence>
<feature type="domain" description="Retrotransposon gag" evidence="3">
    <location>
        <begin position="508"/>
        <end position="597"/>
    </location>
</feature>
<dbReference type="EMBL" id="BQNB010019621">
    <property type="protein sequence ID" value="GJT87241.1"/>
    <property type="molecule type" value="Genomic_DNA"/>
</dbReference>
<accession>A0ABQ5HH48</accession>
<reference evidence="4" key="2">
    <citation type="submission" date="2022-01" db="EMBL/GenBank/DDBJ databases">
        <authorList>
            <person name="Yamashiro T."/>
            <person name="Shiraishi A."/>
            <person name="Satake H."/>
            <person name="Nakayama K."/>
        </authorList>
    </citation>
    <scope>NUCLEOTIDE SEQUENCE</scope>
</reference>
<keyword evidence="1" id="KW-0175">Coiled coil</keyword>